<evidence type="ECO:0000313" key="2">
    <source>
        <dbReference type="EMBL" id="MBC3862450.1"/>
    </source>
</evidence>
<protein>
    <recommendedName>
        <fullName evidence="4">Transmembrane protein</fullName>
    </recommendedName>
</protein>
<evidence type="ECO:0008006" key="4">
    <source>
        <dbReference type="Google" id="ProtNLM"/>
    </source>
</evidence>
<feature type="signal peptide" evidence="1">
    <location>
        <begin position="1"/>
        <end position="21"/>
    </location>
</feature>
<gene>
    <name evidence="2" type="ORF">H8K32_10100</name>
</gene>
<sequence>MAIKKLRMSALILLSALLLSACNPQFNWREIHSNDAPFSVLMPGKADSFSQDIQLAGVTVKMTMTATDVGGLNFAVGSLKLADVSKTTEVLAAMQNGMIKNIQGRIIKPVSATNAVLEVQGKAGGSDVVMAARFLNRGNWVYQVIVLGPQNKMTPEIIETFMSSFVAN</sequence>
<evidence type="ECO:0000313" key="3">
    <source>
        <dbReference type="Proteomes" id="UP000634011"/>
    </source>
</evidence>
<feature type="chain" id="PRO_5037115772" description="Transmembrane protein" evidence="1">
    <location>
        <begin position="22"/>
        <end position="168"/>
    </location>
</feature>
<accession>A0A923HG80</accession>
<comment type="caution">
    <text evidence="2">The sequence shown here is derived from an EMBL/GenBank/DDBJ whole genome shotgun (WGS) entry which is preliminary data.</text>
</comment>
<evidence type="ECO:0000256" key="1">
    <source>
        <dbReference type="SAM" id="SignalP"/>
    </source>
</evidence>
<organism evidence="2 3">
    <name type="scientific">Undibacterium jejuense</name>
    <dbReference type="NCBI Taxonomy" id="1344949"/>
    <lineage>
        <taxon>Bacteria</taxon>
        <taxon>Pseudomonadati</taxon>
        <taxon>Pseudomonadota</taxon>
        <taxon>Betaproteobacteria</taxon>
        <taxon>Burkholderiales</taxon>
        <taxon>Oxalobacteraceae</taxon>
        <taxon>Undibacterium</taxon>
    </lineage>
</organism>
<dbReference type="PROSITE" id="PS51257">
    <property type="entry name" value="PROKAR_LIPOPROTEIN"/>
    <property type="match status" value="1"/>
</dbReference>
<dbReference type="Proteomes" id="UP000634011">
    <property type="component" value="Unassembled WGS sequence"/>
</dbReference>
<dbReference type="EMBL" id="JACOFV010000008">
    <property type="protein sequence ID" value="MBC3862450.1"/>
    <property type="molecule type" value="Genomic_DNA"/>
</dbReference>
<keyword evidence="3" id="KW-1185">Reference proteome</keyword>
<reference evidence="2" key="1">
    <citation type="submission" date="2020-08" db="EMBL/GenBank/DDBJ databases">
        <title>Novel species isolated from subtropical streams in China.</title>
        <authorList>
            <person name="Lu H."/>
        </authorList>
    </citation>
    <scope>NUCLEOTIDE SEQUENCE</scope>
    <source>
        <strain evidence="2">KACC 12607</strain>
    </source>
</reference>
<dbReference type="AlphaFoldDB" id="A0A923HG80"/>
<dbReference type="RefSeq" id="WP_186912376.1">
    <property type="nucleotide sequence ID" value="NZ_JACOFV010000008.1"/>
</dbReference>
<name>A0A923HG80_9BURK</name>
<keyword evidence="1" id="KW-0732">Signal</keyword>
<proteinExistence type="predicted"/>